<dbReference type="Proteomes" id="UP000198324">
    <property type="component" value="Unassembled WGS sequence"/>
</dbReference>
<keyword evidence="2" id="KW-1185">Reference proteome</keyword>
<dbReference type="AlphaFoldDB" id="A0A238XLA0"/>
<dbReference type="RefSeq" id="WP_089270858.1">
    <property type="nucleotide sequence ID" value="NZ_FZOC01000001.1"/>
</dbReference>
<accession>A0A238XLA0</accession>
<dbReference type="OrthoDB" id="5458306at2"/>
<sequence length="145" mass="15779">MQRQLSLFHGDTQDFGHLAGLVPTIRAAMNRAAGADEAGRKLLVDRINSIAASAGIRLTSGNVKAISKDTLDKWLAPGDRDHTPSILAIVVFCAATGSHEPLQVLLKALGFDVMTTEDRRLRDYGRACLTERAARKRKKALEESI</sequence>
<evidence type="ECO:0000313" key="2">
    <source>
        <dbReference type="Proteomes" id="UP000198324"/>
    </source>
</evidence>
<evidence type="ECO:0000313" key="1">
    <source>
        <dbReference type="EMBL" id="SNR59348.1"/>
    </source>
</evidence>
<reference evidence="1 2" key="1">
    <citation type="submission" date="2017-06" db="EMBL/GenBank/DDBJ databases">
        <authorList>
            <person name="Kim H.J."/>
            <person name="Triplett B.A."/>
        </authorList>
    </citation>
    <scope>NUCLEOTIDE SEQUENCE [LARGE SCALE GENOMIC DNA]</scope>
    <source>
        <strain evidence="1 2">DSM 13116</strain>
    </source>
</reference>
<dbReference type="EMBL" id="FZOC01000001">
    <property type="protein sequence ID" value="SNR59348.1"/>
    <property type="molecule type" value="Genomic_DNA"/>
</dbReference>
<name>A0A238XLA0_9BACT</name>
<gene>
    <name evidence="1" type="ORF">SAMN04488503_0221</name>
</gene>
<proteinExistence type="predicted"/>
<protein>
    <submittedName>
        <fullName evidence="1">Uncharacterized protein</fullName>
    </submittedName>
</protein>
<organism evidence="1 2">
    <name type="scientific">Humidesulfovibrio mexicanus</name>
    <dbReference type="NCBI Taxonomy" id="147047"/>
    <lineage>
        <taxon>Bacteria</taxon>
        <taxon>Pseudomonadati</taxon>
        <taxon>Thermodesulfobacteriota</taxon>
        <taxon>Desulfovibrionia</taxon>
        <taxon>Desulfovibrionales</taxon>
        <taxon>Desulfovibrionaceae</taxon>
        <taxon>Humidesulfovibrio</taxon>
    </lineage>
</organism>